<name>A0ACC0UDH4_9AGAM</name>
<organism evidence="1 2">
    <name type="scientific">Russula earlei</name>
    <dbReference type="NCBI Taxonomy" id="71964"/>
    <lineage>
        <taxon>Eukaryota</taxon>
        <taxon>Fungi</taxon>
        <taxon>Dikarya</taxon>
        <taxon>Basidiomycota</taxon>
        <taxon>Agaricomycotina</taxon>
        <taxon>Agaricomycetes</taxon>
        <taxon>Russulales</taxon>
        <taxon>Russulaceae</taxon>
        <taxon>Russula</taxon>
    </lineage>
</organism>
<reference evidence="1" key="1">
    <citation type="submission" date="2021-03" db="EMBL/GenBank/DDBJ databases">
        <title>Evolutionary priming and transition to the ectomycorrhizal habit in an iconic lineage of mushroom-forming fungi: is preadaptation a requirement?</title>
        <authorList>
            <consortium name="DOE Joint Genome Institute"/>
            <person name="Looney B.P."/>
            <person name="Miyauchi S."/>
            <person name="Morin E."/>
            <person name="Drula E."/>
            <person name="Courty P.E."/>
            <person name="Chicoki N."/>
            <person name="Fauchery L."/>
            <person name="Kohler A."/>
            <person name="Kuo A."/>
            <person name="LaButti K."/>
            <person name="Pangilinan J."/>
            <person name="Lipzen A."/>
            <person name="Riley R."/>
            <person name="Andreopoulos W."/>
            <person name="He G."/>
            <person name="Johnson J."/>
            <person name="Barry K.W."/>
            <person name="Grigoriev I.V."/>
            <person name="Nagy L."/>
            <person name="Hibbett D."/>
            <person name="Henrissat B."/>
            <person name="Matheny P.B."/>
            <person name="Labbe J."/>
            <person name="Martin A.F."/>
        </authorList>
    </citation>
    <scope>NUCLEOTIDE SEQUENCE</scope>
    <source>
        <strain evidence="1">BPL698</strain>
    </source>
</reference>
<evidence type="ECO:0000313" key="2">
    <source>
        <dbReference type="Proteomes" id="UP001207468"/>
    </source>
</evidence>
<protein>
    <submittedName>
        <fullName evidence="1">Uncharacterized protein</fullName>
    </submittedName>
</protein>
<comment type="caution">
    <text evidence="1">The sequence shown here is derived from an EMBL/GenBank/DDBJ whole genome shotgun (WGS) entry which is preliminary data.</text>
</comment>
<proteinExistence type="predicted"/>
<keyword evidence="2" id="KW-1185">Reference proteome</keyword>
<accession>A0ACC0UDH4</accession>
<gene>
    <name evidence="1" type="ORF">F5148DRAFT_702473</name>
</gene>
<dbReference type="EMBL" id="JAGFNK010000056">
    <property type="protein sequence ID" value="KAI9509779.1"/>
    <property type="molecule type" value="Genomic_DNA"/>
</dbReference>
<evidence type="ECO:0000313" key="1">
    <source>
        <dbReference type="EMBL" id="KAI9509779.1"/>
    </source>
</evidence>
<sequence length="84" mass="8816">MHTSTLYAILCLAVGVAPSFALPSGSSANERPPKEKNSPQVQTGTKLLQEGHLKAPAILLTPASPKKSDTPILVAESRARNPSK</sequence>
<dbReference type="Proteomes" id="UP001207468">
    <property type="component" value="Unassembled WGS sequence"/>
</dbReference>